<evidence type="ECO:0000256" key="1">
    <source>
        <dbReference type="SAM" id="MobiDB-lite"/>
    </source>
</evidence>
<organism evidence="2 3">
    <name type="scientific">Ensete ventricosum</name>
    <name type="common">Abyssinian banana</name>
    <name type="synonym">Musa ensete</name>
    <dbReference type="NCBI Taxonomy" id="4639"/>
    <lineage>
        <taxon>Eukaryota</taxon>
        <taxon>Viridiplantae</taxon>
        <taxon>Streptophyta</taxon>
        <taxon>Embryophyta</taxon>
        <taxon>Tracheophyta</taxon>
        <taxon>Spermatophyta</taxon>
        <taxon>Magnoliopsida</taxon>
        <taxon>Liliopsida</taxon>
        <taxon>Zingiberales</taxon>
        <taxon>Musaceae</taxon>
        <taxon>Ensete</taxon>
    </lineage>
</organism>
<sequence>MGRSDWRLRARTAADSVMICNRERSCRVDHQRGTARAKQREKELLSYRPRDRRAVSPDVSAEASPLHCVPPCGRGQAQKEAGGRWDCWCRRRLVNAGGQEAKDRDPIAIADQARLPVESHQLKRRGGENADLEEENWQRVEERSLSSRDLAPVVREAATTTIIGPTGRRAGGGRRREWLRLMRRSHKKREIPRRRRSCRRAPRKHRSRWGEGVSEVRADDSRRLEMRRRAEREREMQQAEEDDFYQLSN</sequence>
<evidence type="ECO:0000313" key="3">
    <source>
        <dbReference type="Proteomes" id="UP000287651"/>
    </source>
</evidence>
<gene>
    <name evidence="2" type="ORF">B296_00047672</name>
</gene>
<proteinExistence type="predicted"/>
<protein>
    <submittedName>
        <fullName evidence="2">Uncharacterized protein</fullName>
    </submittedName>
</protein>
<feature type="compositionally biased region" description="Basic residues" evidence="1">
    <location>
        <begin position="186"/>
        <end position="207"/>
    </location>
</feature>
<accession>A0A426XHJ1</accession>
<feature type="compositionally biased region" description="Basic and acidic residues" evidence="1">
    <location>
        <begin position="214"/>
        <end position="237"/>
    </location>
</feature>
<feature type="region of interest" description="Disordered" evidence="1">
    <location>
        <begin position="186"/>
        <end position="249"/>
    </location>
</feature>
<dbReference type="Proteomes" id="UP000287651">
    <property type="component" value="Unassembled WGS sequence"/>
</dbReference>
<evidence type="ECO:0000313" key="2">
    <source>
        <dbReference type="EMBL" id="RRT38955.1"/>
    </source>
</evidence>
<name>A0A426XHJ1_ENSVE</name>
<feature type="compositionally biased region" description="Acidic residues" evidence="1">
    <location>
        <begin position="238"/>
        <end position="249"/>
    </location>
</feature>
<dbReference type="AlphaFoldDB" id="A0A426XHJ1"/>
<comment type="caution">
    <text evidence="2">The sequence shown here is derived from an EMBL/GenBank/DDBJ whole genome shotgun (WGS) entry which is preliminary data.</text>
</comment>
<dbReference type="EMBL" id="AMZH03020656">
    <property type="protein sequence ID" value="RRT38955.1"/>
    <property type="molecule type" value="Genomic_DNA"/>
</dbReference>
<reference evidence="2 3" key="1">
    <citation type="journal article" date="2014" name="Agronomy (Basel)">
        <title>A Draft Genome Sequence for Ensete ventricosum, the Drought-Tolerant Tree Against Hunger.</title>
        <authorList>
            <person name="Harrison J."/>
            <person name="Moore K.A."/>
            <person name="Paszkiewicz K."/>
            <person name="Jones T."/>
            <person name="Grant M."/>
            <person name="Ambacheew D."/>
            <person name="Muzemil S."/>
            <person name="Studholme D.J."/>
        </authorList>
    </citation>
    <scope>NUCLEOTIDE SEQUENCE [LARGE SCALE GENOMIC DNA]</scope>
</reference>